<dbReference type="PROSITE" id="PS51257">
    <property type="entry name" value="PROKAR_LIPOPROTEIN"/>
    <property type="match status" value="1"/>
</dbReference>
<dbReference type="RefSeq" id="WP_199111749.1">
    <property type="nucleotide sequence ID" value="NZ_JAHWXQ010000009.1"/>
</dbReference>
<name>A0ABS6XG86_9BACT</name>
<evidence type="ECO:0000313" key="2">
    <source>
        <dbReference type="Proteomes" id="UP000774935"/>
    </source>
</evidence>
<dbReference type="Proteomes" id="UP000774935">
    <property type="component" value="Unassembled WGS sequence"/>
</dbReference>
<keyword evidence="2" id="KW-1185">Reference proteome</keyword>
<reference evidence="1 2" key="1">
    <citation type="submission" date="2021-07" db="EMBL/GenBank/DDBJ databases">
        <authorList>
            <person name="Kim M.K."/>
        </authorList>
    </citation>
    <scope>NUCLEOTIDE SEQUENCE [LARGE SCALE GENOMIC DNA]</scope>
    <source>
        <strain evidence="1 2">HLY7-15</strain>
    </source>
</reference>
<dbReference type="EMBL" id="JAHWXQ010000009">
    <property type="protein sequence ID" value="MBW3367005.1"/>
    <property type="molecule type" value="Genomic_DNA"/>
</dbReference>
<proteinExistence type="predicted"/>
<gene>
    <name evidence="1" type="ORF">KYK27_18245</name>
</gene>
<evidence type="ECO:0000313" key="1">
    <source>
        <dbReference type="EMBL" id="MBW3367005.1"/>
    </source>
</evidence>
<protein>
    <submittedName>
        <fullName evidence="1">Uncharacterized protein</fullName>
    </submittedName>
</protein>
<accession>A0ABS6XG86</accession>
<organism evidence="1 2">
    <name type="scientific">Pontibacter populi</name>
    <dbReference type="NCBI Taxonomy" id="890055"/>
    <lineage>
        <taxon>Bacteria</taxon>
        <taxon>Pseudomonadati</taxon>
        <taxon>Bacteroidota</taxon>
        <taxon>Cytophagia</taxon>
        <taxon>Cytophagales</taxon>
        <taxon>Hymenobacteraceae</taxon>
        <taxon>Pontibacter</taxon>
    </lineage>
</organism>
<sequence>MSRALIASFIFLQILTSCSQKVSSQSSEISNASLSQSDIRAFILKETEEGGKFDFFTPIKGHEYDGIQIKPGIYDTKIGLAIYKWGKVNYDSGVKSLDEVYAIYSEYKKRPVNDIEKTYLKMGFGRELEK</sequence>
<comment type="caution">
    <text evidence="1">The sequence shown here is derived from an EMBL/GenBank/DDBJ whole genome shotgun (WGS) entry which is preliminary data.</text>
</comment>